<evidence type="ECO:0000313" key="4">
    <source>
        <dbReference type="EMBL" id="GAO31443.1"/>
    </source>
</evidence>
<dbReference type="EMBL" id="BAZW01000048">
    <property type="protein sequence ID" value="GAO31443.1"/>
    <property type="molecule type" value="Genomic_DNA"/>
</dbReference>
<dbReference type="Pfam" id="PF01103">
    <property type="entry name" value="Omp85"/>
    <property type="match status" value="1"/>
</dbReference>
<evidence type="ECO:0000313" key="5">
    <source>
        <dbReference type="Proteomes" id="UP000032900"/>
    </source>
</evidence>
<dbReference type="NCBIfam" id="NF047779">
    <property type="entry name" value="Omp85_fam"/>
    <property type="match status" value="1"/>
</dbReference>
<proteinExistence type="predicted"/>
<accession>A0A0E9M1L0</accession>
<comment type="caution">
    <text evidence="4">The sequence shown here is derived from an EMBL/GenBank/DDBJ whole genome shotgun (WGS) entry which is preliminary data.</text>
</comment>
<protein>
    <recommendedName>
        <fullName evidence="3">Bacterial surface antigen (D15) domain-containing protein</fullName>
    </recommendedName>
</protein>
<dbReference type="InterPro" id="IPR000184">
    <property type="entry name" value="Bac_surfAg_D15"/>
</dbReference>
<keyword evidence="2" id="KW-0472">Membrane</keyword>
<keyword evidence="5" id="KW-1185">Reference proteome</keyword>
<feature type="domain" description="Bacterial surface antigen (D15)" evidence="3">
    <location>
        <begin position="188"/>
        <end position="403"/>
    </location>
</feature>
<sequence length="406" mass="46001">MSFDADLGFQYGGLVNLFQYGDGSRYPMYDHSLYFEISRYTKGSGIYRIYYDSDRLVEGLRVTTDLTYMPELAYDFYGFNGYEAVYNQDWEDDASAAYKSRMFYKMSHNLFRFKTDLQGAIGSAGWRWIAGVNLLNFDIGSVDVARMNEGQDEADLLPSVEEQPGLYEKYIEWGLISPEEADGGFIPELKGGFVYDTRDNRPNPMEGVWTEAVLVAAPEFLGSESGFGKMAITHRQYFTLIPEDLSLAYRLGWQHTLWGDVPFYYQSQVITSVMTGASSTGLGGVRSLRGIKRNRVVGDGMVFGNFELRWKALYFNFINQAFYLGVNSFLDAGRATSLIEVESRLPAMDENRNDYFDFGAEALHVSYGLGLRIAMNRNFIVAVDYGRAIDSQDGESGFYVGLNYLF</sequence>
<dbReference type="STRING" id="1236989.JCM15548_13804"/>
<evidence type="ECO:0000256" key="1">
    <source>
        <dbReference type="ARBA" id="ARBA00004370"/>
    </source>
</evidence>
<reference evidence="4 5" key="1">
    <citation type="journal article" date="2015" name="Microbes Environ.">
        <title>Distribution and evolution of nitrogen fixation genes in the phylum bacteroidetes.</title>
        <authorList>
            <person name="Inoue J."/>
            <person name="Oshima K."/>
            <person name="Suda W."/>
            <person name="Sakamoto M."/>
            <person name="Iino T."/>
            <person name="Noda S."/>
            <person name="Hongoh Y."/>
            <person name="Hattori M."/>
            <person name="Ohkuma M."/>
        </authorList>
    </citation>
    <scope>NUCLEOTIDE SEQUENCE [LARGE SCALE GENOMIC DNA]</scope>
    <source>
        <strain evidence="4">JCM 15548</strain>
    </source>
</reference>
<evidence type="ECO:0000259" key="3">
    <source>
        <dbReference type="Pfam" id="PF01103"/>
    </source>
</evidence>
<evidence type="ECO:0000256" key="2">
    <source>
        <dbReference type="ARBA" id="ARBA00023136"/>
    </source>
</evidence>
<comment type="subcellular location">
    <subcellularLocation>
        <location evidence="1">Membrane</location>
    </subcellularLocation>
</comment>
<dbReference type="GO" id="GO:0019867">
    <property type="term" value="C:outer membrane"/>
    <property type="evidence" value="ECO:0007669"/>
    <property type="project" value="InterPro"/>
</dbReference>
<name>A0A0E9M1L0_9BACT</name>
<gene>
    <name evidence="4" type="ORF">JCM15548_13804</name>
</gene>
<dbReference type="Proteomes" id="UP000032900">
    <property type="component" value="Unassembled WGS sequence"/>
</dbReference>
<dbReference type="Gene3D" id="2.40.160.50">
    <property type="entry name" value="membrane protein fhac: a member of the omp85/tpsb transporter family"/>
    <property type="match status" value="1"/>
</dbReference>
<organism evidence="4 5">
    <name type="scientific">Geofilum rubicundum JCM 15548</name>
    <dbReference type="NCBI Taxonomy" id="1236989"/>
    <lineage>
        <taxon>Bacteria</taxon>
        <taxon>Pseudomonadati</taxon>
        <taxon>Bacteroidota</taxon>
        <taxon>Bacteroidia</taxon>
        <taxon>Marinilabiliales</taxon>
        <taxon>Marinilabiliaceae</taxon>
        <taxon>Geofilum</taxon>
    </lineage>
</organism>
<dbReference type="AlphaFoldDB" id="A0A0E9M1L0"/>